<evidence type="ECO:0000313" key="1">
    <source>
        <dbReference type="EMBL" id="RJL35446.1"/>
    </source>
</evidence>
<keyword evidence="2" id="KW-1185">Reference proteome</keyword>
<dbReference type="AlphaFoldDB" id="A0A3A4BBG8"/>
<name>A0A3A4BBG8_9ACTN</name>
<comment type="caution">
    <text evidence="1">The sequence shown here is derived from an EMBL/GenBank/DDBJ whole genome shotgun (WGS) entry which is preliminary data.</text>
</comment>
<dbReference type="RefSeq" id="WP_119924418.1">
    <property type="nucleotide sequence ID" value="NZ_QZEY01000001.1"/>
</dbReference>
<sequence length="354" mass="38419">MPKEPGNLYVKYADGDDGTDVIPAGAAFWASPSIWLTDTAGNSIPSAQVGVDNWVHVRVDSTSTEPYTGVKVQTWVCDYTAGFIGPDAAQSSSGGANGRTATVGTAVTKSSPGTMHVVWRPTNADLINGPNPREGHLCVGANVYVESPPGPEGARLTGGRLDVINNRHHGWKNVTVITKTLRLAPFAFRLANPGAEPDEFRVRARELDRGECLGRLEREHLLMRDFVDLVDGEPRPDPVPALCQTEPLERTWLAQGGRLVLRNMPEPAELRPAEHDAEFTIRTVNPACEEREQCGDPTRVRIRPGELTPVVFVLECDGDPGEVHTIDITQRTGEGAVIGGARLIAVHVPDWHCR</sequence>
<organism evidence="1 2">
    <name type="scientific">Bailinhaonella thermotolerans</name>
    <dbReference type="NCBI Taxonomy" id="1070861"/>
    <lineage>
        <taxon>Bacteria</taxon>
        <taxon>Bacillati</taxon>
        <taxon>Actinomycetota</taxon>
        <taxon>Actinomycetes</taxon>
        <taxon>Streptosporangiales</taxon>
        <taxon>Streptosporangiaceae</taxon>
        <taxon>Bailinhaonella</taxon>
    </lineage>
</organism>
<protein>
    <submittedName>
        <fullName evidence="1">Uncharacterized protein</fullName>
    </submittedName>
</protein>
<accession>A0A3A4BBG8</accession>
<proteinExistence type="predicted"/>
<dbReference type="Proteomes" id="UP000265768">
    <property type="component" value="Unassembled WGS sequence"/>
</dbReference>
<gene>
    <name evidence="1" type="ORF">D5H75_01120</name>
</gene>
<evidence type="ECO:0000313" key="2">
    <source>
        <dbReference type="Proteomes" id="UP000265768"/>
    </source>
</evidence>
<dbReference type="OrthoDB" id="5139310at2"/>
<reference evidence="1 2" key="1">
    <citation type="submission" date="2018-09" db="EMBL/GenBank/DDBJ databases">
        <title>YIM 75507 draft genome.</title>
        <authorList>
            <person name="Tang S."/>
            <person name="Feng Y."/>
        </authorList>
    </citation>
    <scope>NUCLEOTIDE SEQUENCE [LARGE SCALE GENOMIC DNA]</scope>
    <source>
        <strain evidence="1 2">YIM 75507</strain>
    </source>
</reference>
<dbReference type="EMBL" id="QZEY01000001">
    <property type="protein sequence ID" value="RJL35446.1"/>
    <property type="molecule type" value="Genomic_DNA"/>
</dbReference>